<gene>
    <name evidence="1" type="ORF">DCF15_17925</name>
</gene>
<dbReference type="AlphaFoldDB" id="A0A2W4WV82"/>
<accession>A0A2W4WV82</accession>
<name>A0A2W4WV82_9CYAN</name>
<sequence length="293" mass="31564">MTPATIAIPTELNHNAVTLLERSLMMTEQSDRRILAAIRCVDSITRRPISAPLQLSASGSRFIRNRSGDYILLTAPGFESYSHTFRLETLAAAPPPTTLDITLSDPSGYYLPRKFSLALPRPADPTADDALFKTLTVPLYPSPLASKNPGWAILRTSIVNATRQPLPWTLIEITPEVAQPGQSATILAQADWRGEALVIVPGIPVSTWATATDADADADAPVTTQNINIQLNLLFDASQITPLPADTDFSNNPNRDYVPNPDTLLANRAALLTSSHTLAVAAGSDRALTLTFT</sequence>
<comment type="caution">
    <text evidence="1">The sequence shown here is derived from an EMBL/GenBank/DDBJ whole genome shotgun (WGS) entry which is preliminary data.</text>
</comment>
<reference evidence="1 2" key="2">
    <citation type="submission" date="2018-06" db="EMBL/GenBank/DDBJ databases">
        <title>Metagenomic assembly of (sub)arctic Cyanobacteria and their associated microbiome from non-axenic cultures.</title>
        <authorList>
            <person name="Baurain D."/>
        </authorList>
    </citation>
    <scope>NUCLEOTIDE SEQUENCE [LARGE SCALE GENOMIC DNA]</scope>
    <source>
        <strain evidence="1">ULC027bin1</strain>
    </source>
</reference>
<reference evidence="2" key="1">
    <citation type="submission" date="2018-04" db="EMBL/GenBank/DDBJ databases">
        <authorList>
            <person name="Cornet L."/>
        </authorList>
    </citation>
    <scope>NUCLEOTIDE SEQUENCE [LARGE SCALE GENOMIC DNA]</scope>
</reference>
<proteinExistence type="predicted"/>
<protein>
    <submittedName>
        <fullName evidence="1">Uncharacterized protein</fullName>
    </submittedName>
</protein>
<organism evidence="1 2">
    <name type="scientific">Phormidesmis priestleyi</name>
    <dbReference type="NCBI Taxonomy" id="268141"/>
    <lineage>
        <taxon>Bacteria</taxon>
        <taxon>Bacillati</taxon>
        <taxon>Cyanobacteriota</taxon>
        <taxon>Cyanophyceae</taxon>
        <taxon>Leptolyngbyales</taxon>
        <taxon>Leptolyngbyaceae</taxon>
        <taxon>Phormidesmis</taxon>
    </lineage>
</organism>
<dbReference type="Proteomes" id="UP000249794">
    <property type="component" value="Unassembled WGS sequence"/>
</dbReference>
<evidence type="ECO:0000313" key="1">
    <source>
        <dbReference type="EMBL" id="PZO48430.1"/>
    </source>
</evidence>
<dbReference type="EMBL" id="QBMP01000239">
    <property type="protein sequence ID" value="PZO48430.1"/>
    <property type="molecule type" value="Genomic_DNA"/>
</dbReference>
<evidence type="ECO:0000313" key="2">
    <source>
        <dbReference type="Proteomes" id="UP000249794"/>
    </source>
</evidence>